<dbReference type="InterPro" id="IPR013324">
    <property type="entry name" value="RNA_pol_sigma_r3/r4-like"/>
</dbReference>
<dbReference type="Pfam" id="PF04542">
    <property type="entry name" value="Sigma70_r2"/>
    <property type="match status" value="1"/>
</dbReference>
<organism evidence="8 9">
    <name type="scientific">candidate division Kazan bacterium RIFCSPLOWO2_01_FULL_45_19</name>
    <dbReference type="NCBI Taxonomy" id="1798538"/>
    <lineage>
        <taxon>Bacteria</taxon>
        <taxon>Bacteria division Kazan-3B-28</taxon>
    </lineage>
</organism>
<reference evidence="8 9" key="1">
    <citation type="journal article" date="2016" name="Nat. Commun.">
        <title>Thousands of microbial genomes shed light on interconnected biogeochemical processes in an aquifer system.</title>
        <authorList>
            <person name="Anantharaman K."/>
            <person name="Brown C.T."/>
            <person name="Hug L.A."/>
            <person name="Sharon I."/>
            <person name="Castelle C.J."/>
            <person name="Probst A.J."/>
            <person name="Thomas B.C."/>
            <person name="Singh A."/>
            <person name="Wilkins M.J."/>
            <person name="Karaoz U."/>
            <person name="Brodie E.L."/>
            <person name="Williams K.H."/>
            <person name="Hubbard S.S."/>
            <person name="Banfield J.F."/>
        </authorList>
    </citation>
    <scope>NUCLEOTIDE SEQUENCE [LARGE SCALE GENOMIC DNA]</scope>
</reference>
<dbReference type="Proteomes" id="UP000178085">
    <property type="component" value="Unassembled WGS sequence"/>
</dbReference>
<dbReference type="GO" id="GO:0003677">
    <property type="term" value="F:DNA binding"/>
    <property type="evidence" value="ECO:0007669"/>
    <property type="project" value="UniProtKB-KW"/>
</dbReference>
<dbReference type="Pfam" id="PF04545">
    <property type="entry name" value="Sigma70_r4"/>
    <property type="match status" value="1"/>
</dbReference>
<dbReference type="GO" id="GO:0016987">
    <property type="term" value="F:sigma factor activity"/>
    <property type="evidence" value="ECO:0007669"/>
    <property type="project" value="UniProtKB-KW"/>
</dbReference>
<dbReference type="InterPro" id="IPR007627">
    <property type="entry name" value="RNA_pol_sigma70_r2"/>
</dbReference>
<dbReference type="InterPro" id="IPR036388">
    <property type="entry name" value="WH-like_DNA-bd_sf"/>
</dbReference>
<feature type="domain" description="RNA polymerase sigma-70 region 4" evidence="7">
    <location>
        <begin position="131"/>
        <end position="179"/>
    </location>
</feature>
<keyword evidence="5" id="KW-0804">Transcription</keyword>
<keyword evidence="4" id="KW-0238">DNA-binding</keyword>
<dbReference type="SUPFAM" id="SSF88946">
    <property type="entry name" value="Sigma2 domain of RNA polymerase sigma factors"/>
    <property type="match status" value="1"/>
</dbReference>
<evidence type="ECO:0008006" key="10">
    <source>
        <dbReference type="Google" id="ProtNLM"/>
    </source>
</evidence>
<keyword evidence="2" id="KW-0805">Transcription regulation</keyword>
<comment type="caution">
    <text evidence="8">The sequence shown here is derived from an EMBL/GenBank/DDBJ whole genome shotgun (WGS) entry which is preliminary data.</text>
</comment>
<evidence type="ECO:0000313" key="9">
    <source>
        <dbReference type="Proteomes" id="UP000178085"/>
    </source>
</evidence>
<dbReference type="InterPro" id="IPR014284">
    <property type="entry name" value="RNA_pol_sigma-70_dom"/>
</dbReference>
<name>A0A1F4NPZ4_UNCK3</name>
<dbReference type="InterPro" id="IPR039425">
    <property type="entry name" value="RNA_pol_sigma-70-like"/>
</dbReference>
<dbReference type="PANTHER" id="PTHR43133:SF57">
    <property type="entry name" value="RNA POLYMERASE SIGMA-70 FACTOR"/>
    <property type="match status" value="1"/>
</dbReference>
<keyword evidence="3" id="KW-0731">Sigma factor</keyword>
<gene>
    <name evidence="8" type="ORF">A3K51_01540</name>
</gene>
<evidence type="ECO:0000259" key="7">
    <source>
        <dbReference type="Pfam" id="PF04545"/>
    </source>
</evidence>
<dbReference type="GO" id="GO:0006352">
    <property type="term" value="P:DNA-templated transcription initiation"/>
    <property type="evidence" value="ECO:0007669"/>
    <property type="project" value="InterPro"/>
</dbReference>
<evidence type="ECO:0000256" key="4">
    <source>
        <dbReference type="ARBA" id="ARBA00023125"/>
    </source>
</evidence>
<dbReference type="Gene3D" id="1.10.1740.10">
    <property type="match status" value="1"/>
</dbReference>
<dbReference type="Gene3D" id="1.10.10.10">
    <property type="entry name" value="Winged helix-like DNA-binding domain superfamily/Winged helix DNA-binding domain"/>
    <property type="match status" value="1"/>
</dbReference>
<dbReference type="InterPro" id="IPR007630">
    <property type="entry name" value="RNA_pol_sigma70_r4"/>
</dbReference>
<dbReference type="InterPro" id="IPR013325">
    <property type="entry name" value="RNA_pol_sigma_r2"/>
</dbReference>
<evidence type="ECO:0000256" key="1">
    <source>
        <dbReference type="ARBA" id="ARBA00010641"/>
    </source>
</evidence>
<evidence type="ECO:0000259" key="6">
    <source>
        <dbReference type="Pfam" id="PF04542"/>
    </source>
</evidence>
<sequence length="186" mass="21642">MAILQLKADYAKQRETDLIQRSQGGDEQAFGELYEIWAGKVYRFVHLKVRSVPVAEDLTSEVFLKVWQKIHQYKPQADAKFSTWLYTVARNSVIDYYRINRRGEISFENLPEIADLEGDEPYHEASVLENALQRLPEEYQKVLRLRFVEELPIARVAQAIKKKEANVRAITVRALAKLRDMLSDES</sequence>
<evidence type="ECO:0000256" key="5">
    <source>
        <dbReference type="ARBA" id="ARBA00023163"/>
    </source>
</evidence>
<feature type="domain" description="RNA polymerase sigma-70 region 2" evidence="6">
    <location>
        <begin position="33"/>
        <end position="102"/>
    </location>
</feature>
<proteinExistence type="inferred from homology"/>
<dbReference type="PANTHER" id="PTHR43133">
    <property type="entry name" value="RNA POLYMERASE ECF-TYPE SIGMA FACTO"/>
    <property type="match status" value="1"/>
</dbReference>
<evidence type="ECO:0000256" key="3">
    <source>
        <dbReference type="ARBA" id="ARBA00023082"/>
    </source>
</evidence>
<comment type="similarity">
    <text evidence="1">Belongs to the sigma-70 factor family. ECF subfamily.</text>
</comment>
<dbReference type="NCBIfam" id="TIGR02937">
    <property type="entry name" value="sigma70-ECF"/>
    <property type="match status" value="1"/>
</dbReference>
<evidence type="ECO:0000256" key="2">
    <source>
        <dbReference type="ARBA" id="ARBA00023015"/>
    </source>
</evidence>
<accession>A0A1F4NPZ4</accession>
<evidence type="ECO:0000313" key="8">
    <source>
        <dbReference type="EMBL" id="OGB73519.1"/>
    </source>
</evidence>
<dbReference type="SUPFAM" id="SSF88659">
    <property type="entry name" value="Sigma3 and sigma4 domains of RNA polymerase sigma factors"/>
    <property type="match status" value="1"/>
</dbReference>
<dbReference type="AlphaFoldDB" id="A0A1F4NPZ4"/>
<dbReference type="CDD" id="cd06171">
    <property type="entry name" value="Sigma70_r4"/>
    <property type="match status" value="1"/>
</dbReference>
<protein>
    <recommendedName>
        <fullName evidence="10">RNA polymerase subunit sigma-24</fullName>
    </recommendedName>
</protein>
<dbReference type="EMBL" id="METD01000001">
    <property type="protein sequence ID" value="OGB73519.1"/>
    <property type="molecule type" value="Genomic_DNA"/>
</dbReference>